<evidence type="ECO:0000256" key="1">
    <source>
        <dbReference type="SAM" id="MobiDB-lite"/>
    </source>
</evidence>
<dbReference type="EMBL" id="CP139558">
    <property type="protein sequence ID" value="WPU93433.1"/>
    <property type="molecule type" value="Genomic_DNA"/>
</dbReference>
<evidence type="ECO:0000256" key="2">
    <source>
        <dbReference type="SAM" id="Phobius"/>
    </source>
</evidence>
<keyword evidence="2" id="KW-0472">Membrane</keyword>
<feature type="transmembrane region" description="Helical" evidence="2">
    <location>
        <begin position="48"/>
        <end position="68"/>
    </location>
</feature>
<keyword evidence="2" id="KW-0812">Transmembrane</keyword>
<protein>
    <submittedName>
        <fullName evidence="3">Uncharacterized protein</fullName>
    </submittedName>
</protein>
<dbReference type="Proteomes" id="UP001324380">
    <property type="component" value="Chromosome"/>
</dbReference>
<name>A0ABZ0TK65_9SPHI</name>
<keyword evidence="4" id="KW-1185">Reference proteome</keyword>
<gene>
    <name evidence="3" type="ORF">SNE25_29365</name>
</gene>
<feature type="compositionally biased region" description="Polar residues" evidence="1">
    <location>
        <begin position="79"/>
        <end position="96"/>
    </location>
</feature>
<organism evidence="3 4">
    <name type="scientific">Mucilaginibacter sabulilitoris</name>
    <dbReference type="NCBI Taxonomy" id="1173583"/>
    <lineage>
        <taxon>Bacteria</taxon>
        <taxon>Pseudomonadati</taxon>
        <taxon>Bacteroidota</taxon>
        <taxon>Sphingobacteriia</taxon>
        <taxon>Sphingobacteriales</taxon>
        <taxon>Sphingobacteriaceae</taxon>
        <taxon>Mucilaginibacter</taxon>
    </lineage>
</organism>
<keyword evidence="2" id="KW-1133">Transmembrane helix</keyword>
<sequence length="114" mass="12497">MPFSRKDIQDDNNHWDKLFTLCACVIGAVIVYCFLITFVTIPPNNVETARQVLIFFIGTLVGYCFNLLSPGITSKKSMPQLNVKGDNTNISGTSGASIEISPKDPNQSPAEEDN</sequence>
<feature type="compositionally biased region" description="Polar residues" evidence="1">
    <location>
        <begin position="104"/>
        <end position="114"/>
    </location>
</feature>
<feature type="transmembrane region" description="Helical" evidence="2">
    <location>
        <begin position="21"/>
        <end position="42"/>
    </location>
</feature>
<evidence type="ECO:0000313" key="4">
    <source>
        <dbReference type="Proteomes" id="UP001324380"/>
    </source>
</evidence>
<proteinExistence type="predicted"/>
<accession>A0ABZ0TK65</accession>
<reference evidence="3 4" key="1">
    <citation type="submission" date="2023-11" db="EMBL/GenBank/DDBJ databases">
        <title>Analysis of the Genomes of Mucilaginibacter gossypii cycad 4 and M. sabulilitoris SNA2: microbes with the potential for plant growth promotion.</title>
        <authorList>
            <person name="Hirsch A.M."/>
            <person name="Humm E."/>
            <person name="Rubbi M."/>
            <person name="Del Vecchio G."/>
            <person name="Ha S.M."/>
            <person name="Pellegrini M."/>
            <person name="Gunsalus R.P."/>
        </authorList>
    </citation>
    <scope>NUCLEOTIDE SEQUENCE [LARGE SCALE GENOMIC DNA]</scope>
    <source>
        <strain evidence="3 4">SNA2</strain>
    </source>
</reference>
<dbReference type="RefSeq" id="WP_321562569.1">
    <property type="nucleotide sequence ID" value="NZ_CP139558.1"/>
</dbReference>
<feature type="region of interest" description="Disordered" evidence="1">
    <location>
        <begin position="79"/>
        <end position="114"/>
    </location>
</feature>
<evidence type="ECO:0000313" key="3">
    <source>
        <dbReference type="EMBL" id="WPU93433.1"/>
    </source>
</evidence>